<sequence length="170" mass="19704">MSFLKQIELLLSKINTPIANAGRLIGGALLAVMTAIVLVQVFCRYLFQSPLSWTDELSCYLMIYMTYLCMPLIYLEDKNIAMTFLTEKIQGTRISHLLLFFVHILALILFIVWIYFGWQFFLKGNVMANSLPIKMYYVYIAPPLFFSITCLSILQKIVSELNKFVNYQPE</sequence>
<dbReference type="Pfam" id="PF04290">
    <property type="entry name" value="DctQ"/>
    <property type="match status" value="1"/>
</dbReference>
<keyword evidence="6 9" id="KW-1133">Transmembrane helix</keyword>
<keyword evidence="3" id="KW-1003">Cell membrane</keyword>
<evidence type="ECO:0000259" key="10">
    <source>
        <dbReference type="Pfam" id="PF04290"/>
    </source>
</evidence>
<keyword evidence="7 9" id="KW-0472">Membrane</keyword>
<dbReference type="RefSeq" id="WP_090654317.1">
    <property type="nucleotide sequence ID" value="NZ_CP015031.1"/>
</dbReference>
<comment type="subcellular location">
    <subcellularLocation>
        <location evidence="1 9">Cell inner membrane</location>
        <topology evidence="1 9">Multi-pass membrane protein</topology>
    </subcellularLocation>
</comment>
<reference evidence="11 12" key="1">
    <citation type="submission" date="2016-10" db="EMBL/GenBank/DDBJ databases">
        <authorList>
            <person name="Varghese N."/>
            <person name="Submissions S."/>
        </authorList>
    </citation>
    <scope>NUCLEOTIDE SEQUENCE [LARGE SCALE GENOMIC DNA]</scope>
    <source>
        <strain evidence="11 12">DSM 22022</strain>
    </source>
</reference>
<dbReference type="Proteomes" id="UP000199588">
    <property type="component" value="Unassembled WGS sequence"/>
</dbReference>
<name>A0A1G5B964_9PAST</name>
<evidence type="ECO:0000256" key="3">
    <source>
        <dbReference type="ARBA" id="ARBA00022475"/>
    </source>
</evidence>
<feature type="transmembrane region" description="Helical" evidence="9">
    <location>
        <begin position="59"/>
        <end position="75"/>
    </location>
</feature>
<comment type="caution">
    <text evidence="11">The sequence shown here is derived from an EMBL/GenBank/DDBJ whole genome shotgun (WGS) entry which is preliminary data.</text>
</comment>
<keyword evidence="5 9" id="KW-0812">Transmembrane</keyword>
<evidence type="ECO:0000256" key="6">
    <source>
        <dbReference type="ARBA" id="ARBA00022989"/>
    </source>
</evidence>
<feature type="domain" description="Tripartite ATP-independent periplasmic transporters DctQ component" evidence="10">
    <location>
        <begin position="33"/>
        <end position="161"/>
    </location>
</feature>
<evidence type="ECO:0000256" key="7">
    <source>
        <dbReference type="ARBA" id="ARBA00023136"/>
    </source>
</evidence>
<comment type="function">
    <text evidence="9">Part of the tripartite ATP-independent periplasmic (TRAP) transport system.</text>
</comment>
<evidence type="ECO:0000256" key="5">
    <source>
        <dbReference type="ARBA" id="ARBA00022692"/>
    </source>
</evidence>
<dbReference type="InterPro" id="IPR055348">
    <property type="entry name" value="DctQ"/>
</dbReference>
<evidence type="ECO:0000313" key="12">
    <source>
        <dbReference type="Proteomes" id="UP000199588"/>
    </source>
</evidence>
<evidence type="ECO:0000256" key="1">
    <source>
        <dbReference type="ARBA" id="ARBA00004429"/>
    </source>
</evidence>
<evidence type="ECO:0000256" key="2">
    <source>
        <dbReference type="ARBA" id="ARBA00022448"/>
    </source>
</evidence>
<feature type="transmembrane region" description="Helical" evidence="9">
    <location>
        <begin position="96"/>
        <end position="116"/>
    </location>
</feature>
<dbReference type="PANTHER" id="PTHR35011">
    <property type="entry name" value="2,3-DIKETO-L-GULONATE TRAP TRANSPORTER SMALL PERMEASE PROTEIN YIAM"/>
    <property type="match status" value="1"/>
</dbReference>
<feature type="transmembrane region" description="Helical" evidence="9">
    <location>
        <begin position="21"/>
        <end position="47"/>
    </location>
</feature>
<proteinExistence type="inferred from homology"/>
<feature type="transmembrane region" description="Helical" evidence="9">
    <location>
        <begin position="136"/>
        <end position="154"/>
    </location>
</feature>
<evidence type="ECO:0000256" key="9">
    <source>
        <dbReference type="RuleBase" id="RU369079"/>
    </source>
</evidence>
<protein>
    <recommendedName>
        <fullName evidence="9">TRAP transporter small permease protein</fullName>
    </recommendedName>
</protein>
<comment type="subunit">
    <text evidence="9">The complex comprises the extracytoplasmic solute receptor protein and the two transmembrane proteins.</text>
</comment>
<dbReference type="PANTHER" id="PTHR35011:SF2">
    <property type="entry name" value="2,3-DIKETO-L-GULONATE TRAP TRANSPORTER SMALL PERMEASE PROTEIN YIAM"/>
    <property type="match status" value="1"/>
</dbReference>
<keyword evidence="4 9" id="KW-0997">Cell inner membrane</keyword>
<gene>
    <name evidence="11" type="ORF">SAMN02910354_00638</name>
</gene>
<evidence type="ECO:0000313" key="11">
    <source>
        <dbReference type="EMBL" id="SCX86659.1"/>
    </source>
</evidence>
<comment type="similarity">
    <text evidence="8 9">Belongs to the TRAP transporter small permease family.</text>
</comment>
<accession>A0A1G5B964</accession>
<keyword evidence="2 9" id="KW-0813">Transport</keyword>
<dbReference type="EMBL" id="FMUQ01000004">
    <property type="protein sequence ID" value="SCX86659.1"/>
    <property type="molecule type" value="Genomic_DNA"/>
</dbReference>
<evidence type="ECO:0000256" key="4">
    <source>
        <dbReference type="ARBA" id="ARBA00022519"/>
    </source>
</evidence>
<keyword evidence="12" id="KW-1185">Reference proteome</keyword>
<organism evidence="11 12">
    <name type="scientific">Basfia succiniciproducens</name>
    <dbReference type="NCBI Taxonomy" id="653940"/>
    <lineage>
        <taxon>Bacteria</taxon>
        <taxon>Pseudomonadati</taxon>
        <taxon>Pseudomonadota</taxon>
        <taxon>Gammaproteobacteria</taxon>
        <taxon>Pasteurellales</taxon>
        <taxon>Pasteurellaceae</taxon>
        <taxon>Basfia</taxon>
    </lineage>
</organism>
<evidence type="ECO:0000256" key="8">
    <source>
        <dbReference type="ARBA" id="ARBA00038436"/>
    </source>
</evidence>
<dbReference type="InterPro" id="IPR007387">
    <property type="entry name" value="TRAP_DctQ"/>
</dbReference>